<dbReference type="PANTHER" id="PTHR10720">
    <property type="entry name" value="HEME OXYGENASE"/>
    <property type="match status" value="1"/>
</dbReference>
<dbReference type="Pfam" id="PF01126">
    <property type="entry name" value="Heme_oxygenase"/>
    <property type="match status" value="1"/>
</dbReference>
<organism evidence="4 5">
    <name type="scientific">Leucobacter chromiireducens subsp. chromiireducens</name>
    <dbReference type="NCBI Taxonomy" id="660067"/>
    <lineage>
        <taxon>Bacteria</taxon>
        <taxon>Bacillati</taxon>
        <taxon>Actinomycetota</taxon>
        <taxon>Actinomycetes</taxon>
        <taxon>Micrococcales</taxon>
        <taxon>Microbacteriaceae</taxon>
        <taxon>Leucobacter</taxon>
    </lineage>
</organism>
<gene>
    <name evidence="4" type="ORF">D3226_05590</name>
</gene>
<dbReference type="EMBL" id="QYAD01000001">
    <property type="protein sequence ID" value="MBL3689434.1"/>
    <property type="molecule type" value="Genomic_DNA"/>
</dbReference>
<dbReference type="CDD" id="cd19165">
    <property type="entry name" value="HemeO"/>
    <property type="match status" value="1"/>
</dbReference>
<dbReference type="InterPro" id="IPR016053">
    <property type="entry name" value="Haem_Oase-like"/>
</dbReference>
<sequence>MNQLVDSPVDAIITETEGQPLSVRLRALSRIGHVEGESEPRFAIAFLRGGLNRDGIAAQAAQHYLMYEALERAAATQRERHGADFVFWLPELHRLPSLAADLEHWLGADWQNQVYDRFATTGIMTYAARIAEVAGESLPHFVAHHYTRYLADLSGGQMIARMFRDSYQTDGDLGSTFYSFAEIPDPVAYKEGYRALVDGAGFTADEERTVLREVASAYWLNGVAGQDLEDRFAEYSEHAA</sequence>
<dbReference type="Proteomes" id="UP001646141">
    <property type="component" value="Unassembled WGS sequence"/>
</dbReference>
<evidence type="ECO:0000256" key="3">
    <source>
        <dbReference type="ARBA" id="ARBA00023004"/>
    </source>
</evidence>
<keyword evidence="2" id="KW-0479">Metal-binding</keyword>
<dbReference type="Gene3D" id="1.20.910.10">
    <property type="entry name" value="Heme oxygenase-like"/>
    <property type="match status" value="1"/>
</dbReference>
<protein>
    <submittedName>
        <fullName evidence="4">Biliverdin-producing heme oxygenase</fullName>
    </submittedName>
</protein>
<keyword evidence="1" id="KW-0349">Heme</keyword>
<reference evidence="4 5" key="1">
    <citation type="submission" date="2018-09" db="EMBL/GenBank/DDBJ databases">
        <title>Comparative genomics of Leucobacter spp.</title>
        <authorList>
            <person name="Reis A.C."/>
            <person name="Kolvenbach B.A."/>
            <person name="Corvini P.F.X."/>
            <person name="Nunes O.C."/>
        </authorList>
    </citation>
    <scope>NUCLEOTIDE SEQUENCE [LARGE SCALE GENOMIC DNA]</scope>
    <source>
        <strain evidence="4 5">L-1</strain>
    </source>
</reference>
<evidence type="ECO:0000313" key="4">
    <source>
        <dbReference type="EMBL" id="MBL3689434.1"/>
    </source>
</evidence>
<name>A0ABS1SPM4_9MICO</name>
<evidence type="ECO:0000256" key="1">
    <source>
        <dbReference type="ARBA" id="ARBA00022617"/>
    </source>
</evidence>
<proteinExistence type="predicted"/>
<dbReference type="PIRSF" id="PIRSF000343">
    <property type="entry name" value="Haem_Oase"/>
    <property type="match status" value="1"/>
</dbReference>
<dbReference type="PRINTS" id="PR00088">
    <property type="entry name" value="HAEMOXYGNASE"/>
</dbReference>
<dbReference type="RefSeq" id="WP_202381360.1">
    <property type="nucleotide sequence ID" value="NZ_BAAAMA010000004.1"/>
</dbReference>
<dbReference type="InterPro" id="IPR002051">
    <property type="entry name" value="Haem_Oase"/>
</dbReference>
<keyword evidence="3" id="KW-0408">Iron</keyword>
<evidence type="ECO:0000313" key="5">
    <source>
        <dbReference type="Proteomes" id="UP001646141"/>
    </source>
</evidence>
<evidence type="ECO:0000256" key="2">
    <source>
        <dbReference type="ARBA" id="ARBA00022723"/>
    </source>
</evidence>
<dbReference type="InterPro" id="IPR016084">
    <property type="entry name" value="Haem_Oase-like_multi-hlx"/>
</dbReference>
<accession>A0ABS1SPM4</accession>
<dbReference type="SUPFAM" id="SSF48613">
    <property type="entry name" value="Heme oxygenase-like"/>
    <property type="match status" value="1"/>
</dbReference>
<dbReference type="PANTHER" id="PTHR10720:SF0">
    <property type="entry name" value="HEME OXYGENASE"/>
    <property type="match status" value="1"/>
</dbReference>
<comment type="caution">
    <text evidence="4">The sequence shown here is derived from an EMBL/GenBank/DDBJ whole genome shotgun (WGS) entry which is preliminary data.</text>
</comment>
<keyword evidence="5" id="KW-1185">Reference proteome</keyword>